<dbReference type="EMBL" id="CM044701">
    <property type="protein sequence ID" value="KAI5682801.1"/>
    <property type="molecule type" value="Genomic_DNA"/>
</dbReference>
<keyword evidence="2" id="KW-1185">Reference proteome</keyword>
<protein>
    <submittedName>
        <fullName evidence="1">Uncharacterized protein</fullName>
    </submittedName>
</protein>
<organism evidence="1 2">
    <name type="scientific">Catharanthus roseus</name>
    <name type="common">Madagascar periwinkle</name>
    <name type="synonym">Vinca rosea</name>
    <dbReference type="NCBI Taxonomy" id="4058"/>
    <lineage>
        <taxon>Eukaryota</taxon>
        <taxon>Viridiplantae</taxon>
        <taxon>Streptophyta</taxon>
        <taxon>Embryophyta</taxon>
        <taxon>Tracheophyta</taxon>
        <taxon>Spermatophyta</taxon>
        <taxon>Magnoliopsida</taxon>
        <taxon>eudicotyledons</taxon>
        <taxon>Gunneridae</taxon>
        <taxon>Pentapetalae</taxon>
        <taxon>asterids</taxon>
        <taxon>lamiids</taxon>
        <taxon>Gentianales</taxon>
        <taxon>Apocynaceae</taxon>
        <taxon>Rauvolfioideae</taxon>
        <taxon>Vinceae</taxon>
        <taxon>Catharanthinae</taxon>
        <taxon>Catharanthus</taxon>
    </lineage>
</organism>
<evidence type="ECO:0000313" key="1">
    <source>
        <dbReference type="EMBL" id="KAI5682801.1"/>
    </source>
</evidence>
<gene>
    <name evidence="1" type="ORF">M9H77_04029</name>
</gene>
<dbReference type="Proteomes" id="UP001060085">
    <property type="component" value="Linkage Group LG01"/>
</dbReference>
<reference evidence="2" key="1">
    <citation type="journal article" date="2023" name="Nat. Plants">
        <title>Single-cell RNA sequencing provides a high-resolution roadmap for understanding the multicellular compartmentation of specialized metabolism.</title>
        <authorList>
            <person name="Sun S."/>
            <person name="Shen X."/>
            <person name="Li Y."/>
            <person name="Li Y."/>
            <person name="Wang S."/>
            <person name="Li R."/>
            <person name="Zhang H."/>
            <person name="Shen G."/>
            <person name="Guo B."/>
            <person name="Wei J."/>
            <person name="Xu J."/>
            <person name="St-Pierre B."/>
            <person name="Chen S."/>
            <person name="Sun C."/>
        </authorList>
    </citation>
    <scope>NUCLEOTIDE SEQUENCE [LARGE SCALE GENOMIC DNA]</scope>
</reference>
<evidence type="ECO:0000313" key="2">
    <source>
        <dbReference type="Proteomes" id="UP001060085"/>
    </source>
</evidence>
<sequence length="583" mass="65291">MRESCQGLAQGYPYTRQRVAQALISSVSTLSCVCRLCVALFCCCWNLAGSCTCLPCSVFLAVVVFVLYPVSPGWFSGELFVVCLQCWGGGACFYSVVVCWLPASGMGDRNTVVIERYEAGDDGSDTIFVLKTSPSVSRTLANEDTPSSKPEEGKRVVEDKQKRTFASLFHDNRNPAEGITLHKVDFDDFMVEVEEEDVDDVIETWRYAFVGDTSLVDFPRLTTGTMEWKKEKVSYTRALVEIDIAKMLFTEIPIKLPNGSVRSQYVIYENLPKYCSSCCMVGHSLEMCKRKDRKAQGLKGDQQTGQKIVAESEKEERKIDATSLQKQGKEQHSEVGHDAGVSGNLGGDLGDADDPVQRKSPDSEFSVDSGGQADDSGGGNKKHKEEQRKLVGKSQGSAGITAYQQKRERNLEKEYFCVSYVYGLHSIMARRPLWNSLNQFGLFGKQPWLLIGDFNSVLNGDDRQEKLQVSSYEVRDFLDCCIDLGLSDIIYTGAHYTWSNGNAWSKIDRALCNQIWQMEGLYAAAHFLPPENSKLLKRSVRVLNKKNFSHIAARAEKAREELKQQQLLFHDNPWDIQLKESVA</sequence>
<name>A0ACC0CCZ5_CATRO</name>
<comment type="caution">
    <text evidence="1">The sequence shown here is derived from an EMBL/GenBank/DDBJ whole genome shotgun (WGS) entry which is preliminary data.</text>
</comment>
<accession>A0ACC0CCZ5</accession>
<proteinExistence type="predicted"/>